<keyword evidence="4 6" id="KW-0648">Protein biosynthesis</keyword>
<dbReference type="Gene3D" id="3.10.290.10">
    <property type="entry name" value="RNA-binding S4 domain"/>
    <property type="match status" value="1"/>
</dbReference>
<evidence type="ECO:0000313" key="8">
    <source>
        <dbReference type="Proteomes" id="UP000286974"/>
    </source>
</evidence>
<sequence>MKYLKYFTFLTQEEIEELADKVKTQPEKREAQRRLAEEVTEFVHGKPAVVEAEHISAALFSGDVAKLTSSEIEQGFKNMPTVEVSSENKTLLSGWLMLHLLNHLVVKLVRISLTGLLESMVIR</sequence>
<dbReference type="PANTHER" id="PTHR11766">
    <property type="entry name" value="TYROSYL-TRNA SYNTHETASE"/>
    <property type="match status" value="1"/>
</dbReference>
<dbReference type="GO" id="GO:0003723">
    <property type="term" value="F:RNA binding"/>
    <property type="evidence" value="ECO:0007669"/>
    <property type="project" value="InterPro"/>
</dbReference>
<dbReference type="InterPro" id="IPR024088">
    <property type="entry name" value="Tyr-tRNA-ligase_bac-type"/>
</dbReference>
<dbReference type="Proteomes" id="UP000286974">
    <property type="component" value="Unassembled WGS sequence"/>
</dbReference>
<reference evidence="7 8" key="1">
    <citation type="submission" date="2017-11" db="EMBL/GenBank/DDBJ databases">
        <title>Draft Genome Sequence of Lactobacillus curieae NBRC 111893 isolated from Koso, a Japanese sugar-Vegetable Fermented Beverage.</title>
        <authorList>
            <person name="Chiou T.Y."/>
            <person name="Oshima K."/>
            <person name="Suda W."/>
            <person name="Hattori M."/>
            <person name="Takahashi T."/>
        </authorList>
    </citation>
    <scope>NUCLEOTIDE SEQUENCE [LARGE SCALE GENOMIC DNA]</scope>
    <source>
        <strain evidence="7 8">NBRC111893</strain>
    </source>
</reference>
<keyword evidence="1 6" id="KW-0436">Ligase</keyword>
<keyword evidence="3 6" id="KW-0067">ATP-binding</keyword>
<organism evidence="7 8">
    <name type="scientific">Lentilactobacillus kosonis</name>
    <dbReference type="NCBI Taxonomy" id="2810561"/>
    <lineage>
        <taxon>Bacteria</taxon>
        <taxon>Bacillati</taxon>
        <taxon>Bacillota</taxon>
        <taxon>Bacilli</taxon>
        <taxon>Lactobacillales</taxon>
        <taxon>Lactobacillaceae</taxon>
        <taxon>Lentilactobacillus</taxon>
    </lineage>
</organism>
<evidence type="ECO:0000256" key="6">
    <source>
        <dbReference type="RuleBase" id="RU363036"/>
    </source>
</evidence>
<evidence type="ECO:0000256" key="5">
    <source>
        <dbReference type="ARBA" id="ARBA00023146"/>
    </source>
</evidence>
<evidence type="ECO:0000313" key="7">
    <source>
        <dbReference type="EMBL" id="GAY73903.1"/>
    </source>
</evidence>
<evidence type="ECO:0000256" key="4">
    <source>
        <dbReference type="ARBA" id="ARBA00022917"/>
    </source>
</evidence>
<dbReference type="EMBL" id="BEXA01000005">
    <property type="protein sequence ID" value="GAY73903.1"/>
    <property type="molecule type" value="Genomic_DNA"/>
</dbReference>
<name>A0A401FNH8_9LACO</name>
<dbReference type="GO" id="GO:0004831">
    <property type="term" value="F:tyrosine-tRNA ligase activity"/>
    <property type="evidence" value="ECO:0007669"/>
    <property type="project" value="UniProtKB-EC"/>
</dbReference>
<dbReference type="SUPFAM" id="SSF52374">
    <property type="entry name" value="Nucleotidylyl transferase"/>
    <property type="match status" value="1"/>
</dbReference>
<dbReference type="GO" id="GO:0005524">
    <property type="term" value="F:ATP binding"/>
    <property type="evidence" value="ECO:0007669"/>
    <property type="project" value="UniProtKB-KW"/>
</dbReference>
<evidence type="ECO:0000256" key="3">
    <source>
        <dbReference type="ARBA" id="ARBA00022840"/>
    </source>
</evidence>
<keyword evidence="2 6" id="KW-0547">Nucleotide-binding</keyword>
<keyword evidence="5 6" id="KW-0030">Aminoacyl-tRNA synthetase</keyword>
<protein>
    <submittedName>
        <fullName evidence="7">Tyrosyl-tRNA synthetase</fullName>
        <ecNumber evidence="7">6.1.1.1</ecNumber>
    </submittedName>
</protein>
<gene>
    <name evidence="7" type="ORF">NBRC111893_2049</name>
</gene>
<dbReference type="InterPro" id="IPR036986">
    <property type="entry name" value="S4_RNA-bd_sf"/>
</dbReference>
<dbReference type="Gene3D" id="1.10.240.10">
    <property type="entry name" value="Tyrosyl-Transfer RNA Synthetase"/>
    <property type="match status" value="1"/>
</dbReference>
<dbReference type="GO" id="GO:0005829">
    <property type="term" value="C:cytosol"/>
    <property type="evidence" value="ECO:0007669"/>
    <property type="project" value="TreeGrafter"/>
</dbReference>
<dbReference type="Pfam" id="PF00579">
    <property type="entry name" value="tRNA-synt_1b"/>
    <property type="match status" value="1"/>
</dbReference>
<dbReference type="GO" id="GO:0006418">
    <property type="term" value="P:tRNA aminoacylation for protein translation"/>
    <property type="evidence" value="ECO:0007669"/>
    <property type="project" value="InterPro"/>
</dbReference>
<comment type="similarity">
    <text evidence="6">Belongs to the class-I aminoacyl-tRNA synthetase family.</text>
</comment>
<proteinExistence type="inferred from homology"/>
<dbReference type="PANTHER" id="PTHR11766:SF0">
    <property type="entry name" value="TYROSINE--TRNA LIGASE, MITOCHONDRIAL"/>
    <property type="match status" value="1"/>
</dbReference>
<dbReference type="EC" id="6.1.1.1" evidence="7"/>
<evidence type="ECO:0000256" key="1">
    <source>
        <dbReference type="ARBA" id="ARBA00022598"/>
    </source>
</evidence>
<comment type="caution">
    <text evidence="7">The sequence shown here is derived from an EMBL/GenBank/DDBJ whole genome shotgun (WGS) entry which is preliminary data.</text>
</comment>
<evidence type="ECO:0000256" key="2">
    <source>
        <dbReference type="ARBA" id="ARBA00022741"/>
    </source>
</evidence>
<dbReference type="AlphaFoldDB" id="A0A401FNH8"/>
<accession>A0A401FNH8</accession>
<dbReference type="InterPro" id="IPR002305">
    <property type="entry name" value="aa-tRNA-synth_Ic"/>
</dbReference>
<keyword evidence="8" id="KW-1185">Reference proteome</keyword>